<dbReference type="NCBIfam" id="NF004790">
    <property type="entry name" value="PRK06136.1"/>
    <property type="match status" value="1"/>
</dbReference>
<evidence type="ECO:0000256" key="2">
    <source>
        <dbReference type="ARBA" id="ARBA00022603"/>
    </source>
</evidence>
<keyword evidence="2" id="KW-0489">Methyltransferase</keyword>
<proteinExistence type="predicted"/>
<dbReference type="GO" id="GO:0032259">
    <property type="term" value="P:methylation"/>
    <property type="evidence" value="ECO:0007669"/>
    <property type="project" value="UniProtKB-KW"/>
</dbReference>
<evidence type="ECO:0000259" key="6">
    <source>
        <dbReference type="Pfam" id="PF00590"/>
    </source>
</evidence>
<dbReference type="InterPro" id="IPR014777">
    <property type="entry name" value="4pyrrole_Mease_sub1"/>
</dbReference>
<dbReference type="OMA" id="NTLVFYM"/>
<keyword evidence="3" id="KW-0808">Transferase</keyword>
<dbReference type="InterPro" id="IPR014776">
    <property type="entry name" value="4pyrrole_Mease_sub2"/>
</dbReference>
<evidence type="ECO:0000313" key="8">
    <source>
        <dbReference type="Proteomes" id="UP000019132"/>
    </source>
</evidence>
<dbReference type="STRING" id="431595.K3WIR7"/>
<feature type="domain" description="Tetrapyrrole methylase" evidence="6">
    <location>
        <begin position="43"/>
        <end position="250"/>
    </location>
</feature>
<name>K3WIR7_GLOUD</name>
<keyword evidence="8" id="KW-1185">Reference proteome</keyword>
<dbReference type="PANTHER" id="PTHR45790:SF3">
    <property type="entry name" value="S-ADENOSYL-L-METHIONINE-DEPENDENT UROPORPHYRINOGEN III METHYLTRANSFERASE, CHLOROPLASTIC"/>
    <property type="match status" value="1"/>
</dbReference>
<dbReference type="FunFam" id="3.40.1010.10:FF:000001">
    <property type="entry name" value="Siroheme synthase"/>
    <property type="match status" value="1"/>
</dbReference>
<evidence type="ECO:0000256" key="1">
    <source>
        <dbReference type="ARBA" id="ARBA00012162"/>
    </source>
</evidence>
<organism evidence="7 8">
    <name type="scientific">Globisporangium ultimum (strain ATCC 200006 / CBS 805.95 / DAOM BR144)</name>
    <name type="common">Pythium ultimum</name>
    <dbReference type="NCBI Taxonomy" id="431595"/>
    <lineage>
        <taxon>Eukaryota</taxon>
        <taxon>Sar</taxon>
        <taxon>Stramenopiles</taxon>
        <taxon>Oomycota</taxon>
        <taxon>Peronosporomycetes</taxon>
        <taxon>Pythiales</taxon>
        <taxon>Pythiaceae</taxon>
        <taxon>Globisporangium</taxon>
    </lineage>
</organism>
<dbReference type="EC" id="2.1.1.107" evidence="1"/>
<evidence type="ECO:0000256" key="4">
    <source>
        <dbReference type="ARBA" id="ARBA00022691"/>
    </source>
</evidence>
<keyword evidence="5" id="KW-0627">Porphyrin biosynthesis</keyword>
<dbReference type="Gene3D" id="3.30.950.10">
    <property type="entry name" value="Methyltransferase, Cobalt-precorrin-4 Transmethylase, Domain 2"/>
    <property type="match status" value="1"/>
</dbReference>
<dbReference type="GO" id="GO:0019354">
    <property type="term" value="P:siroheme biosynthetic process"/>
    <property type="evidence" value="ECO:0007669"/>
    <property type="project" value="InterPro"/>
</dbReference>
<dbReference type="Gene3D" id="3.40.1010.10">
    <property type="entry name" value="Cobalt-precorrin-4 Transmethylase, Domain 1"/>
    <property type="match status" value="1"/>
</dbReference>
<dbReference type="PANTHER" id="PTHR45790">
    <property type="entry name" value="SIROHEME SYNTHASE-RELATED"/>
    <property type="match status" value="1"/>
</dbReference>
<accession>K3WIR7</accession>
<dbReference type="Pfam" id="PF00590">
    <property type="entry name" value="TP_methylase"/>
    <property type="match status" value="1"/>
</dbReference>
<evidence type="ECO:0000256" key="3">
    <source>
        <dbReference type="ARBA" id="ARBA00022679"/>
    </source>
</evidence>
<dbReference type="GO" id="GO:0004851">
    <property type="term" value="F:uroporphyrin-III C-methyltransferase activity"/>
    <property type="evidence" value="ECO:0007669"/>
    <property type="project" value="UniProtKB-EC"/>
</dbReference>
<reference evidence="8" key="2">
    <citation type="submission" date="2010-04" db="EMBL/GenBank/DDBJ databases">
        <authorList>
            <person name="Buell R."/>
            <person name="Hamilton J."/>
            <person name="Hostetler J."/>
        </authorList>
    </citation>
    <scope>NUCLEOTIDE SEQUENCE [LARGE SCALE GENOMIC DNA]</scope>
    <source>
        <strain evidence="8">DAOM:BR144</strain>
    </source>
</reference>
<evidence type="ECO:0000313" key="7">
    <source>
        <dbReference type="EnsemblProtists" id="PYU1_T004859"/>
    </source>
</evidence>
<dbReference type="EMBL" id="GL376564">
    <property type="status" value="NOT_ANNOTATED_CDS"/>
    <property type="molecule type" value="Genomic_DNA"/>
</dbReference>
<dbReference type="eggNOG" id="KOG1527">
    <property type="taxonomic scope" value="Eukaryota"/>
</dbReference>
<dbReference type="InterPro" id="IPR006366">
    <property type="entry name" value="CobA/CysG_C"/>
</dbReference>
<dbReference type="NCBIfam" id="TIGR01469">
    <property type="entry name" value="cobA_cysG_Cterm"/>
    <property type="match status" value="1"/>
</dbReference>
<dbReference type="HOGENOM" id="CLU_011276_7_0_1"/>
<dbReference type="PROSITE" id="PS00839">
    <property type="entry name" value="SUMT_1"/>
    <property type="match status" value="1"/>
</dbReference>
<dbReference type="InterPro" id="IPR035996">
    <property type="entry name" value="4pyrrol_Methylase_sf"/>
</dbReference>
<reference evidence="8" key="1">
    <citation type="journal article" date="2010" name="Genome Biol.">
        <title>Genome sequence of the necrotrophic plant pathogen Pythium ultimum reveals original pathogenicity mechanisms and effector repertoire.</title>
        <authorList>
            <person name="Levesque C.A."/>
            <person name="Brouwer H."/>
            <person name="Cano L."/>
            <person name="Hamilton J.P."/>
            <person name="Holt C."/>
            <person name="Huitema E."/>
            <person name="Raffaele S."/>
            <person name="Robideau G.P."/>
            <person name="Thines M."/>
            <person name="Win J."/>
            <person name="Zerillo M.M."/>
            <person name="Beakes G.W."/>
            <person name="Boore J.L."/>
            <person name="Busam D."/>
            <person name="Dumas B."/>
            <person name="Ferriera S."/>
            <person name="Fuerstenberg S.I."/>
            <person name="Gachon C.M."/>
            <person name="Gaulin E."/>
            <person name="Govers F."/>
            <person name="Grenville-Briggs L."/>
            <person name="Horner N."/>
            <person name="Hostetler J."/>
            <person name="Jiang R.H."/>
            <person name="Johnson J."/>
            <person name="Krajaejun T."/>
            <person name="Lin H."/>
            <person name="Meijer H.J."/>
            <person name="Moore B."/>
            <person name="Morris P."/>
            <person name="Phuntmart V."/>
            <person name="Puiu D."/>
            <person name="Shetty J."/>
            <person name="Stajich J.E."/>
            <person name="Tripathy S."/>
            <person name="Wawra S."/>
            <person name="van West P."/>
            <person name="Whitty B.R."/>
            <person name="Coutinho P.M."/>
            <person name="Henrissat B."/>
            <person name="Martin F."/>
            <person name="Thomas P.D."/>
            <person name="Tyler B.M."/>
            <person name="De Vries R.P."/>
            <person name="Kamoun S."/>
            <person name="Yandell M."/>
            <person name="Tisserat N."/>
            <person name="Buell C.R."/>
        </authorList>
    </citation>
    <scope>NUCLEOTIDE SEQUENCE</scope>
    <source>
        <strain evidence="8">DAOM:BR144</strain>
    </source>
</reference>
<reference evidence="7" key="3">
    <citation type="submission" date="2015-02" db="UniProtKB">
        <authorList>
            <consortium name="EnsemblProtists"/>
        </authorList>
    </citation>
    <scope>IDENTIFICATION</scope>
    <source>
        <strain evidence="7">DAOM BR144</strain>
    </source>
</reference>
<sequence length="289" mass="30850">MGVSTRDVAVGALSGLLLSVAWARFLAPRYAVRKARATTQRGKVYLIGAGPGDVGLLTVKAQKLLSAATVAVVDDLVSDELYRLLPADCEIVYVGKRGGKKDSAKQTDIDAVLVQKCQDGHIVVRVKGGDPMVFGRVHSEIRALCQASCPFEVVPGISSALAAPSVVNIPITHKHLSKSFLVISGHKPADMNFEFLAKVDTILMLMATRTLRTICAKLVENGRAEDTPVALIHSGTNPDQVSLLGTLANIADKASDRSYSPAIVVIGVVAKYADLETYLQEEEEQDTTV</sequence>
<dbReference type="EnsemblProtists" id="PYU1_T004859">
    <property type="protein sequence ID" value="PYU1_T004859"/>
    <property type="gene ID" value="PYU1_G004848"/>
</dbReference>
<protein>
    <recommendedName>
        <fullName evidence="1">uroporphyrinogen-III C-methyltransferase</fullName>
        <ecNumber evidence="1">2.1.1.107</ecNumber>
    </recommendedName>
</protein>
<dbReference type="Proteomes" id="UP000019132">
    <property type="component" value="Unassembled WGS sequence"/>
</dbReference>
<dbReference type="CDD" id="cd11642">
    <property type="entry name" value="SUMT"/>
    <property type="match status" value="1"/>
</dbReference>
<evidence type="ECO:0000256" key="5">
    <source>
        <dbReference type="ARBA" id="ARBA00023244"/>
    </source>
</evidence>
<dbReference type="InterPro" id="IPR050161">
    <property type="entry name" value="Siro_Cobalamin_biosynth"/>
</dbReference>
<dbReference type="InParanoid" id="K3WIR7"/>
<dbReference type="InterPro" id="IPR003043">
    <property type="entry name" value="Uropor_MeTrfase_CS"/>
</dbReference>
<keyword evidence="4" id="KW-0949">S-adenosyl-L-methionine</keyword>
<dbReference type="AlphaFoldDB" id="K3WIR7"/>
<dbReference type="InterPro" id="IPR000878">
    <property type="entry name" value="4pyrrol_Mease"/>
</dbReference>
<dbReference type="VEuPathDB" id="FungiDB:PYU1_G004848"/>
<dbReference type="SUPFAM" id="SSF53790">
    <property type="entry name" value="Tetrapyrrole methylase"/>
    <property type="match status" value="1"/>
</dbReference>